<feature type="transmembrane region" description="Helical" evidence="13">
    <location>
        <begin position="37"/>
        <end position="55"/>
    </location>
</feature>
<evidence type="ECO:0000256" key="2">
    <source>
        <dbReference type="ARBA" id="ARBA00004141"/>
    </source>
</evidence>
<feature type="domain" description="Response regulatory" evidence="15">
    <location>
        <begin position="993"/>
        <end position="1107"/>
    </location>
</feature>
<dbReference type="CDD" id="cd00075">
    <property type="entry name" value="HATPase"/>
    <property type="match status" value="1"/>
</dbReference>
<dbReference type="GO" id="GO:0005886">
    <property type="term" value="C:plasma membrane"/>
    <property type="evidence" value="ECO:0007669"/>
    <property type="project" value="TreeGrafter"/>
</dbReference>
<feature type="transmembrane region" description="Helical" evidence="13">
    <location>
        <begin position="237"/>
        <end position="253"/>
    </location>
</feature>
<dbReference type="InterPro" id="IPR003661">
    <property type="entry name" value="HisK_dim/P_dom"/>
</dbReference>
<dbReference type="SMART" id="SM00387">
    <property type="entry name" value="HATPase_c"/>
    <property type="match status" value="1"/>
</dbReference>
<keyword evidence="9 13" id="KW-1133">Transmembrane helix</keyword>
<dbReference type="Pfam" id="PF12860">
    <property type="entry name" value="PAS_7"/>
    <property type="match status" value="1"/>
</dbReference>
<feature type="coiled-coil region" evidence="12">
    <location>
        <begin position="715"/>
        <end position="749"/>
    </location>
</feature>
<comment type="caution">
    <text evidence="16">The sequence shown here is derived from an EMBL/GenBank/DDBJ whole genome shotgun (WGS) entry which is preliminary data.</text>
</comment>
<evidence type="ECO:0000256" key="5">
    <source>
        <dbReference type="ARBA" id="ARBA00022553"/>
    </source>
</evidence>
<evidence type="ECO:0000256" key="12">
    <source>
        <dbReference type="SAM" id="Coils"/>
    </source>
</evidence>
<dbReference type="Gene3D" id="1.10.287.130">
    <property type="match status" value="1"/>
</dbReference>
<dbReference type="GO" id="GO:0000155">
    <property type="term" value="F:phosphorelay sensor kinase activity"/>
    <property type="evidence" value="ECO:0007669"/>
    <property type="project" value="InterPro"/>
</dbReference>
<comment type="subcellular location">
    <subcellularLocation>
        <location evidence="2">Membrane</location>
        <topology evidence="2">Multi-pass membrane protein</topology>
    </subcellularLocation>
</comment>
<evidence type="ECO:0000256" key="4">
    <source>
        <dbReference type="ARBA" id="ARBA00012438"/>
    </source>
</evidence>
<evidence type="ECO:0000256" key="13">
    <source>
        <dbReference type="SAM" id="Phobius"/>
    </source>
</evidence>
<dbReference type="InterPro" id="IPR001789">
    <property type="entry name" value="Sig_transdc_resp-reg_receiver"/>
</dbReference>
<gene>
    <name evidence="16" type="ORF">G3I74_10325</name>
</gene>
<dbReference type="InterPro" id="IPR004358">
    <property type="entry name" value="Sig_transdc_His_kin-like_C"/>
</dbReference>
<comment type="catalytic activity">
    <reaction evidence="1">
        <text>ATP + protein L-histidine = ADP + protein N-phospho-L-histidine.</text>
        <dbReference type="EC" id="2.7.13.3"/>
    </reaction>
</comment>
<sequence length="1111" mass="119240">MTLSTATIVLAGLAWLGLLFAVALYGERTRALTQQAWPVIYSLSLAVYCTAWTFYGTTTQAARSGWLMPPTFIGTIVLFVFAFPFLLKLVRLSKAENSTSIADFIASRFGKSSALAGTVTAVAVLGMVPYIALQLKAVAMSFGALTRGTVAESELVTWLDLAFYVAVFMAVFAMLFGTRRASSTEHNQGLVVAMGFESLLKLGAMLALGGFVVFGLYDGLDDVAAGTTLPPFANADNFFTLSLLGALAMFTLPHQFHIGVVECRDEAHLRVARWLFPLFLVLISLPIVPLALAGNALLAAQGTPPDLYVLLLPLLDGQNGLALFAFLGGLSAATGMVVLASLTLSIMIGNHWLTPALVNRGWAEVRERGIPVRLQRRLGIAVVLLLAYVYGRLVGTAEPLADIGGLSFSVLAQLAPAVMLAVYRPGLPAAAILTGVLAGVLVWAYVLFVPLLAGAAAPPWISEGPLGLSLLAPAQLFGLGGLDPLSRAVLVSLMINTAVTLLLARSLPGTRQGSDQERPLEPALLRQLAARFLPSRRVEVLFASTAGPETLESRLELELAAVVGSASASLLLDAARKRTPAPLDTVAELVGEAAAQARFSQEVLSGALENMSQGVCVVDRQMRLVAWNQAYLALFSYPDELIRVGRPVADLLRYNAGQGLLDGSGDVEARIQRRLSFKQQGSRHRIERPWPDGRIIEIRGNPMPGGGFVATFSDVTAFRRTAEELRQVNETLEQRVLARTAELEQAKVEAERASEAKTRFLAAVSHDLVQPLNAAQLLTHSLREQLGGHSGLEPLGQISGALAATERLLEGLLDISRLDAGGLHPRITRFPLDELFAQLYGEFSVLARQRGLRLDYVPTKAWVESDPQLLRRILQNFLSNAVRYTRSGRILIGARRRGSRVLAGVWDTGDGIAEHQRDEIFEEFRRLGADQHAPGLGLGLAIADRMARLLDHELILSSQPGRGAMFGVCVNTTTPVTAAPGVRDIDTTPATASVLVVDNDSSMLQSLQSLLVGWGFYVSTSASAEKAETLVGENAFALLLLDYHLDGGDSGLALLRRLRAGGCRAPVILISADHTADLKNAAAEAGCDLLHKPLRPLALRSLINRLIAERL</sequence>
<dbReference type="Pfam" id="PF02518">
    <property type="entry name" value="HATPase_c"/>
    <property type="match status" value="1"/>
</dbReference>
<dbReference type="CDD" id="cd00130">
    <property type="entry name" value="PAS"/>
    <property type="match status" value="1"/>
</dbReference>
<feature type="transmembrane region" description="Helical" evidence="13">
    <location>
        <begin position="274"/>
        <end position="300"/>
    </location>
</feature>
<dbReference type="CDD" id="cd00156">
    <property type="entry name" value="REC"/>
    <property type="match status" value="1"/>
</dbReference>
<evidence type="ECO:0000313" key="16">
    <source>
        <dbReference type="EMBL" id="NDY96126.1"/>
    </source>
</evidence>
<dbReference type="InterPro" id="IPR001734">
    <property type="entry name" value="Na/solute_symporter"/>
</dbReference>
<dbReference type="InterPro" id="IPR011006">
    <property type="entry name" value="CheY-like_superfamily"/>
</dbReference>
<dbReference type="PROSITE" id="PS50109">
    <property type="entry name" value="HIS_KIN"/>
    <property type="match status" value="1"/>
</dbReference>
<dbReference type="SUPFAM" id="SSF47384">
    <property type="entry name" value="Homodimeric domain of signal transducing histidine kinase"/>
    <property type="match status" value="1"/>
</dbReference>
<feature type="modified residue" description="4-aspartylphosphate" evidence="11">
    <location>
        <position position="1042"/>
    </location>
</feature>
<evidence type="ECO:0000256" key="3">
    <source>
        <dbReference type="ARBA" id="ARBA00006434"/>
    </source>
</evidence>
<dbReference type="InterPro" id="IPR036890">
    <property type="entry name" value="HATPase_C_sf"/>
</dbReference>
<evidence type="ECO:0000256" key="1">
    <source>
        <dbReference type="ARBA" id="ARBA00000085"/>
    </source>
</evidence>
<comment type="similarity">
    <text evidence="3">Belongs to the sodium:solute symporter (SSF) (TC 2.A.21) family.</text>
</comment>
<feature type="domain" description="Histidine kinase" evidence="14">
    <location>
        <begin position="763"/>
        <end position="974"/>
    </location>
</feature>
<feature type="transmembrane region" description="Helical" evidence="13">
    <location>
        <begin position="198"/>
        <end position="217"/>
    </location>
</feature>
<protein>
    <recommendedName>
        <fullName evidence="4">histidine kinase</fullName>
        <ecNumber evidence="4">2.7.13.3</ecNumber>
    </recommendedName>
</protein>
<evidence type="ECO:0000256" key="7">
    <source>
        <dbReference type="ARBA" id="ARBA00022692"/>
    </source>
</evidence>
<keyword evidence="6" id="KW-0808">Transferase</keyword>
<dbReference type="CDD" id="cd00082">
    <property type="entry name" value="HisKA"/>
    <property type="match status" value="1"/>
</dbReference>
<dbReference type="InterPro" id="IPR036097">
    <property type="entry name" value="HisK_dim/P_sf"/>
</dbReference>
<dbReference type="EC" id="2.7.13.3" evidence="4"/>
<feature type="transmembrane region" description="Helical" evidence="13">
    <location>
        <begin position="114"/>
        <end position="135"/>
    </location>
</feature>
<evidence type="ECO:0000313" key="17">
    <source>
        <dbReference type="Proteomes" id="UP000484885"/>
    </source>
</evidence>
<dbReference type="GO" id="GO:0009927">
    <property type="term" value="F:histidine phosphotransfer kinase activity"/>
    <property type="evidence" value="ECO:0007669"/>
    <property type="project" value="TreeGrafter"/>
</dbReference>
<dbReference type="Proteomes" id="UP000484885">
    <property type="component" value="Unassembled WGS sequence"/>
</dbReference>
<dbReference type="PROSITE" id="PS50283">
    <property type="entry name" value="NA_SOLUT_SYMP_3"/>
    <property type="match status" value="1"/>
</dbReference>
<keyword evidence="10 13" id="KW-0472">Membrane</keyword>
<evidence type="ECO:0000256" key="11">
    <source>
        <dbReference type="PROSITE-ProRule" id="PRU00169"/>
    </source>
</evidence>
<evidence type="ECO:0000259" key="15">
    <source>
        <dbReference type="PROSITE" id="PS50110"/>
    </source>
</evidence>
<dbReference type="SUPFAM" id="SSF55785">
    <property type="entry name" value="PYP-like sensor domain (PAS domain)"/>
    <property type="match status" value="1"/>
</dbReference>
<evidence type="ECO:0000256" key="10">
    <source>
        <dbReference type="ARBA" id="ARBA00023136"/>
    </source>
</evidence>
<dbReference type="InterPro" id="IPR035965">
    <property type="entry name" value="PAS-like_dom_sf"/>
</dbReference>
<keyword evidence="7 13" id="KW-0812">Transmembrane</keyword>
<keyword evidence="12" id="KW-0175">Coiled coil</keyword>
<dbReference type="InterPro" id="IPR000014">
    <property type="entry name" value="PAS"/>
</dbReference>
<accession>A0A845V4L4</accession>
<feature type="transmembrane region" description="Helical" evidence="13">
    <location>
        <begin position="320"/>
        <end position="353"/>
    </location>
</feature>
<keyword evidence="5 11" id="KW-0597">Phosphoprotein</keyword>
<reference evidence="16 17" key="1">
    <citation type="submission" date="2020-02" db="EMBL/GenBank/DDBJ databases">
        <authorList>
            <person name="Zhang X.-Y."/>
        </authorList>
    </citation>
    <scope>NUCLEOTIDE SEQUENCE [LARGE SCALE GENOMIC DNA]</scope>
    <source>
        <strain evidence="16 17">C33</strain>
    </source>
</reference>
<evidence type="ECO:0000256" key="8">
    <source>
        <dbReference type="ARBA" id="ARBA00022777"/>
    </source>
</evidence>
<dbReference type="GO" id="GO:0022857">
    <property type="term" value="F:transmembrane transporter activity"/>
    <property type="evidence" value="ECO:0007669"/>
    <property type="project" value="InterPro"/>
</dbReference>
<feature type="transmembrane region" description="Helical" evidence="13">
    <location>
        <begin position="403"/>
        <end position="423"/>
    </location>
</feature>
<evidence type="ECO:0000259" key="14">
    <source>
        <dbReference type="PROSITE" id="PS50109"/>
    </source>
</evidence>
<dbReference type="Gene3D" id="3.40.50.2300">
    <property type="match status" value="1"/>
</dbReference>
<dbReference type="EMBL" id="JAAGSC010000041">
    <property type="protein sequence ID" value="NDY96126.1"/>
    <property type="molecule type" value="Genomic_DNA"/>
</dbReference>
<dbReference type="InterPro" id="IPR003594">
    <property type="entry name" value="HATPase_dom"/>
</dbReference>
<dbReference type="InterPro" id="IPR038377">
    <property type="entry name" value="Na/Glc_symporter_sf"/>
</dbReference>
<keyword evidence="17" id="KW-1185">Reference proteome</keyword>
<dbReference type="SMART" id="SM00091">
    <property type="entry name" value="PAS"/>
    <property type="match status" value="1"/>
</dbReference>
<dbReference type="PANTHER" id="PTHR43047">
    <property type="entry name" value="TWO-COMPONENT HISTIDINE PROTEIN KINASE"/>
    <property type="match status" value="1"/>
</dbReference>
<feature type="transmembrane region" description="Helical" evidence="13">
    <location>
        <begin position="155"/>
        <end position="177"/>
    </location>
</feature>
<dbReference type="PANTHER" id="PTHR43047:SF9">
    <property type="entry name" value="HISTIDINE KINASE"/>
    <property type="match status" value="1"/>
</dbReference>
<organism evidence="16 17">
    <name type="scientific">Wenzhouxiangella limi</name>
    <dbReference type="NCBI Taxonomy" id="2707351"/>
    <lineage>
        <taxon>Bacteria</taxon>
        <taxon>Pseudomonadati</taxon>
        <taxon>Pseudomonadota</taxon>
        <taxon>Gammaproteobacteria</taxon>
        <taxon>Chromatiales</taxon>
        <taxon>Wenzhouxiangellaceae</taxon>
        <taxon>Wenzhouxiangella</taxon>
    </lineage>
</organism>
<feature type="transmembrane region" description="Helical" evidence="13">
    <location>
        <begin position="374"/>
        <end position="391"/>
    </location>
</feature>
<dbReference type="PRINTS" id="PR00344">
    <property type="entry name" value="BCTRLSENSOR"/>
</dbReference>
<dbReference type="Pfam" id="PF00512">
    <property type="entry name" value="HisKA"/>
    <property type="match status" value="1"/>
</dbReference>
<dbReference type="PROSITE" id="PS50110">
    <property type="entry name" value="RESPONSE_REGULATORY"/>
    <property type="match status" value="1"/>
</dbReference>
<dbReference type="FunFam" id="3.30.565.10:FF:000049">
    <property type="entry name" value="Two-component sensor histidine kinase"/>
    <property type="match status" value="1"/>
</dbReference>
<evidence type="ECO:0000256" key="6">
    <source>
        <dbReference type="ARBA" id="ARBA00022679"/>
    </source>
</evidence>
<keyword evidence="8" id="KW-0418">Kinase</keyword>
<feature type="transmembrane region" description="Helical" evidence="13">
    <location>
        <begin position="6"/>
        <end position="25"/>
    </location>
</feature>
<dbReference type="Gene3D" id="3.30.565.10">
    <property type="entry name" value="Histidine kinase-like ATPase, C-terminal domain"/>
    <property type="match status" value="1"/>
</dbReference>
<dbReference type="Gene3D" id="3.30.450.20">
    <property type="entry name" value="PAS domain"/>
    <property type="match status" value="1"/>
</dbReference>
<dbReference type="Pfam" id="PF00072">
    <property type="entry name" value="Response_reg"/>
    <property type="match status" value="1"/>
</dbReference>
<proteinExistence type="inferred from homology"/>
<dbReference type="InterPro" id="IPR005467">
    <property type="entry name" value="His_kinase_dom"/>
</dbReference>
<dbReference type="SMART" id="SM00388">
    <property type="entry name" value="HisKA"/>
    <property type="match status" value="1"/>
</dbReference>
<dbReference type="SMART" id="SM00448">
    <property type="entry name" value="REC"/>
    <property type="match status" value="1"/>
</dbReference>
<dbReference type="Gene3D" id="1.20.1730.10">
    <property type="entry name" value="Sodium/glucose cotransporter"/>
    <property type="match status" value="1"/>
</dbReference>
<dbReference type="AlphaFoldDB" id="A0A845V4L4"/>
<dbReference type="SUPFAM" id="SSF52172">
    <property type="entry name" value="CheY-like"/>
    <property type="match status" value="1"/>
</dbReference>
<name>A0A845V4L4_9GAMM</name>
<feature type="transmembrane region" description="Helical" evidence="13">
    <location>
        <begin position="67"/>
        <end position="87"/>
    </location>
</feature>
<dbReference type="SUPFAM" id="SSF55874">
    <property type="entry name" value="ATPase domain of HSP90 chaperone/DNA topoisomerase II/histidine kinase"/>
    <property type="match status" value="1"/>
</dbReference>
<feature type="transmembrane region" description="Helical" evidence="13">
    <location>
        <begin position="430"/>
        <end position="453"/>
    </location>
</feature>
<evidence type="ECO:0000256" key="9">
    <source>
        <dbReference type="ARBA" id="ARBA00022989"/>
    </source>
</evidence>